<evidence type="ECO:0000256" key="1">
    <source>
        <dbReference type="SAM" id="MobiDB-lite"/>
    </source>
</evidence>
<dbReference type="AlphaFoldDB" id="A0AAD9HWB8"/>
<keyword evidence="4" id="KW-1185">Reference proteome</keyword>
<protein>
    <recommendedName>
        <fullName evidence="5">Cholera enterotoxin subunit A2</fullName>
    </recommendedName>
</protein>
<feature type="chain" id="PRO_5042236323" description="Cholera enterotoxin subunit A2" evidence="2">
    <location>
        <begin position="19"/>
        <end position="245"/>
    </location>
</feature>
<name>A0AAD9HWB8_9PEZI</name>
<sequence length="245" mass="27539">MILLKLFSFYMLVALSVAGSLRQPGQGEIQARGTKTTPLYYQLASAVKYSTRPVKLVPDGWYVQSFHLREQGRVAEQWGLVVGYVSSTITRSKAGLSSWTLDYKARLYSVSWIPPKGEIPGQGLDDPPKWETPGHWVWGSQPWKGAWNPANTQILFLGGTTASRADQERLKRASESWVQRAGDRRDYNNAKNPDTIPIDQLPFSKKGYTQYMGRILSNDDKFEGTPAQPPVPTRTQGVKWKPPKV</sequence>
<organism evidence="3 4">
    <name type="scientific">Colletotrichum zoysiae</name>
    <dbReference type="NCBI Taxonomy" id="1216348"/>
    <lineage>
        <taxon>Eukaryota</taxon>
        <taxon>Fungi</taxon>
        <taxon>Dikarya</taxon>
        <taxon>Ascomycota</taxon>
        <taxon>Pezizomycotina</taxon>
        <taxon>Sordariomycetes</taxon>
        <taxon>Hypocreomycetidae</taxon>
        <taxon>Glomerellales</taxon>
        <taxon>Glomerellaceae</taxon>
        <taxon>Colletotrichum</taxon>
        <taxon>Colletotrichum graminicola species complex</taxon>
    </lineage>
</organism>
<dbReference type="EMBL" id="MU842809">
    <property type="protein sequence ID" value="KAK2035229.1"/>
    <property type="molecule type" value="Genomic_DNA"/>
</dbReference>
<proteinExistence type="predicted"/>
<feature type="region of interest" description="Disordered" evidence="1">
    <location>
        <begin position="218"/>
        <end position="245"/>
    </location>
</feature>
<keyword evidence="2" id="KW-0732">Signal</keyword>
<reference evidence="3" key="1">
    <citation type="submission" date="2021-06" db="EMBL/GenBank/DDBJ databases">
        <title>Comparative genomics, transcriptomics and evolutionary studies reveal genomic signatures of adaptation to plant cell wall in hemibiotrophic fungi.</title>
        <authorList>
            <consortium name="DOE Joint Genome Institute"/>
            <person name="Baroncelli R."/>
            <person name="Diaz J.F."/>
            <person name="Benocci T."/>
            <person name="Peng M."/>
            <person name="Battaglia E."/>
            <person name="Haridas S."/>
            <person name="Andreopoulos W."/>
            <person name="Labutti K."/>
            <person name="Pangilinan J."/>
            <person name="Floch G.L."/>
            <person name="Makela M.R."/>
            <person name="Henrissat B."/>
            <person name="Grigoriev I.V."/>
            <person name="Crouch J.A."/>
            <person name="De Vries R.P."/>
            <person name="Sukno S.A."/>
            <person name="Thon M.R."/>
        </authorList>
    </citation>
    <scope>NUCLEOTIDE SEQUENCE</scope>
    <source>
        <strain evidence="3">MAFF235873</strain>
    </source>
</reference>
<accession>A0AAD9HWB8</accession>
<feature type="signal peptide" evidence="2">
    <location>
        <begin position="1"/>
        <end position="18"/>
    </location>
</feature>
<dbReference type="Proteomes" id="UP001232148">
    <property type="component" value="Unassembled WGS sequence"/>
</dbReference>
<comment type="caution">
    <text evidence="3">The sequence shown here is derived from an EMBL/GenBank/DDBJ whole genome shotgun (WGS) entry which is preliminary data.</text>
</comment>
<gene>
    <name evidence="3" type="ORF">LX32DRAFT_150499</name>
</gene>
<evidence type="ECO:0000313" key="3">
    <source>
        <dbReference type="EMBL" id="KAK2035229.1"/>
    </source>
</evidence>
<evidence type="ECO:0008006" key="5">
    <source>
        <dbReference type="Google" id="ProtNLM"/>
    </source>
</evidence>
<evidence type="ECO:0000256" key="2">
    <source>
        <dbReference type="SAM" id="SignalP"/>
    </source>
</evidence>
<evidence type="ECO:0000313" key="4">
    <source>
        <dbReference type="Proteomes" id="UP001232148"/>
    </source>
</evidence>